<dbReference type="EMBL" id="JBHMCY010000109">
    <property type="protein sequence ID" value="MFB9467456.1"/>
    <property type="molecule type" value="Genomic_DNA"/>
</dbReference>
<evidence type="ECO:0000313" key="1">
    <source>
        <dbReference type="EMBL" id="MFB9467456.1"/>
    </source>
</evidence>
<proteinExistence type="predicted"/>
<dbReference type="RefSeq" id="WP_381350709.1">
    <property type="nucleotide sequence ID" value="NZ_JBHMCY010000109.1"/>
</dbReference>
<gene>
    <name evidence="1" type="ORF">ACFF45_33430</name>
</gene>
<evidence type="ECO:0008006" key="3">
    <source>
        <dbReference type="Google" id="ProtNLM"/>
    </source>
</evidence>
<name>A0ABV5NAX6_9ACTN</name>
<accession>A0ABV5NAX6</accession>
<evidence type="ECO:0000313" key="2">
    <source>
        <dbReference type="Proteomes" id="UP001589709"/>
    </source>
</evidence>
<reference evidence="1 2" key="1">
    <citation type="submission" date="2024-09" db="EMBL/GenBank/DDBJ databases">
        <authorList>
            <person name="Sun Q."/>
            <person name="Mori K."/>
        </authorList>
    </citation>
    <scope>NUCLEOTIDE SEQUENCE [LARGE SCALE GENOMIC DNA]</scope>
    <source>
        <strain evidence="1 2">JCM 6917</strain>
    </source>
</reference>
<dbReference type="Proteomes" id="UP001589709">
    <property type="component" value="Unassembled WGS sequence"/>
</dbReference>
<protein>
    <recommendedName>
        <fullName evidence="3">DUF4276 family protein</fullName>
    </recommendedName>
</protein>
<keyword evidence="2" id="KW-1185">Reference proteome</keyword>
<comment type="caution">
    <text evidence="1">The sequence shown here is derived from an EMBL/GenBank/DDBJ whole genome shotgun (WGS) entry which is preliminary data.</text>
</comment>
<sequence>MIVIAGESGNDRGVLKKLIPALYRGTCPRIEEIRDEIKLAAAINQLSPRVEVIRKRALAKAKDCDAELVGIVVHADMDAVADQGYDRVRDRVTAQLRAGLPCNTALALAAVEMEGWLMQFPEAFPKVNPGWGIRPQDCRRDLGLLLNPKEHLMRYLGKPTYRESHSPKIMDQAVRHGHVSARPSGNNRSFRDFADELAGWT</sequence>
<organism evidence="1 2">
    <name type="scientific">Streptomyces cinereospinus</name>
    <dbReference type="NCBI Taxonomy" id="285561"/>
    <lineage>
        <taxon>Bacteria</taxon>
        <taxon>Bacillati</taxon>
        <taxon>Actinomycetota</taxon>
        <taxon>Actinomycetes</taxon>
        <taxon>Kitasatosporales</taxon>
        <taxon>Streptomycetaceae</taxon>
        <taxon>Streptomyces</taxon>
    </lineage>
</organism>